<dbReference type="Proteomes" id="UP000000311">
    <property type="component" value="Unassembled WGS sequence"/>
</dbReference>
<reference evidence="15 16" key="1">
    <citation type="journal article" date="2010" name="Science">
        <title>Genomic comparison of the ants Camponotus floridanus and Harpegnathos saltator.</title>
        <authorList>
            <person name="Bonasio R."/>
            <person name="Zhang G."/>
            <person name="Ye C."/>
            <person name="Mutti N.S."/>
            <person name="Fang X."/>
            <person name="Qin N."/>
            <person name="Donahue G."/>
            <person name="Yang P."/>
            <person name="Li Q."/>
            <person name="Li C."/>
            <person name="Zhang P."/>
            <person name="Huang Z."/>
            <person name="Berger S.L."/>
            <person name="Reinberg D."/>
            <person name="Wang J."/>
            <person name="Liebig J."/>
        </authorList>
    </citation>
    <scope>NUCLEOTIDE SEQUENCE [LARGE SCALE GENOMIC DNA]</scope>
    <source>
        <strain evidence="16">C129</strain>
    </source>
</reference>
<dbReference type="Gene3D" id="3.30.70.3450">
    <property type="match status" value="1"/>
</dbReference>
<dbReference type="STRING" id="104421.E2A938"/>
<dbReference type="InterPro" id="IPR036318">
    <property type="entry name" value="FAD-bd_PCMH-like_sf"/>
</dbReference>
<dbReference type="EC" id="2.5.1.26" evidence="5 13"/>
<comment type="function">
    <text evidence="13">Catalyzes the exchange of an acyl for a long-chain alkyl group and the formation of the ether bond in the biosynthesis of ether phospholipids.</text>
</comment>
<gene>
    <name evidence="15" type="ORF">EAG_14704</name>
</gene>
<dbReference type="OrthoDB" id="7786253at2759"/>
<keyword evidence="13" id="KW-0443">Lipid metabolism</keyword>
<dbReference type="InterPro" id="IPR016171">
    <property type="entry name" value="Vanillyl_alc_oxidase_C-sub2"/>
</dbReference>
<dbReference type="Gene3D" id="3.30.465.10">
    <property type="match status" value="1"/>
</dbReference>
<evidence type="ECO:0000256" key="7">
    <source>
        <dbReference type="ARBA" id="ARBA00022827"/>
    </source>
</evidence>
<evidence type="ECO:0000256" key="12">
    <source>
        <dbReference type="PIRSR" id="PIRSR625650-4"/>
    </source>
</evidence>
<evidence type="ECO:0000256" key="6">
    <source>
        <dbReference type="ARBA" id="ARBA00022630"/>
    </source>
</evidence>
<dbReference type="GO" id="GO:0005777">
    <property type="term" value="C:peroxisome"/>
    <property type="evidence" value="ECO:0007669"/>
    <property type="project" value="UniProtKB-SubCell"/>
</dbReference>
<dbReference type="Gene3D" id="3.30.160.650">
    <property type="match status" value="1"/>
</dbReference>
<feature type="binding site" evidence="11">
    <location>
        <begin position="254"/>
        <end position="257"/>
    </location>
    <ligand>
        <name>FAD</name>
        <dbReference type="ChEBI" id="CHEBI:57692"/>
    </ligand>
</feature>
<dbReference type="EMBL" id="GL437711">
    <property type="protein sequence ID" value="EFN70023.1"/>
    <property type="molecule type" value="Genomic_DNA"/>
</dbReference>
<proteinExistence type="inferred from homology"/>
<comment type="cofactor">
    <cofactor evidence="11 13">
        <name>FAD</name>
        <dbReference type="ChEBI" id="CHEBI:57692"/>
    </cofactor>
</comment>
<keyword evidence="7 11" id="KW-0274">FAD</keyword>
<accession>E2A938</accession>
<feature type="binding site" evidence="11">
    <location>
        <begin position="311"/>
        <end position="317"/>
    </location>
    <ligand>
        <name>FAD</name>
        <dbReference type="ChEBI" id="CHEBI:57692"/>
    </ligand>
</feature>
<dbReference type="GO" id="GO:0008609">
    <property type="term" value="F:alkylglycerone-phosphate synthase activity"/>
    <property type="evidence" value="ECO:0007669"/>
    <property type="project" value="UniProtKB-EC"/>
</dbReference>
<evidence type="ECO:0000256" key="9">
    <source>
        <dbReference type="PIRSR" id="PIRSR625650-1"/>
    </source>
</evidence>
<dbReference type="PROSITE" id="PS51387">
    <property type="entry name" value="FAD_PCMH"/>
    <property type="match status" value="1"/>
</dbReference>
<dbReference type="KEGG" id="cfo:105249762"/>
<evidence type="ECO:0000256" key="4">
    <source>
        <dbReference type="ARBA" id="ARBA00011738"/>
    </source>
</evidence>
<dbReference type="FunCoup" id="E2A938">
    <property type="interactions" value="1066"/>
</dbReference>
<feature type="site" description="Important for enzyme activity" evidence="12">
    <location>
        <position position="362"/>
    </location>
</feature>
<dbReference type="SUPFAM" id="SSF56176">
    <property type="entry name" value="FAD-binding/transporter-associated domain-like"/>
    <property type="match status" value="1"/>
</dbReference>
<dbReference type="AlphaFoldDB" id="E2A938"/>
<dbReference type="Gene3D" id="1.10.45.10">
    <property type="entry name" value="Vanillyl-alcohol Oxidase, Chain A, domain 4"/>
    <property type="match status" value="1"/>
</dbReference>
<dbReference type="PANTHER" id="PTHR46568:SF1">
    <property type="entry name" value="ALKYLDIHYDROXYACETONEPHOSPHATE SYNTHASE, PEROXISOMAL"/>
    <property type="match status" value="1"/>
</dbReference>
<evidence type="ECO:0000313" key="16">
    <source>
        <dbReference type="Proteomes" id="UP000000311"/>
    </source>
</evidence>
<feature type="binding site" evidence="10">
    <location>
        <position position="458"/>
    </location>
    <ligand>
        <name>substrate</name>
    </ligand>
</feature>
<comment type="subcellular location">
    <subcellularLocation>
        <location evidence="1 13">Peroxisome</location>
    </subcellularLocation>
</comment>
<keyword evidence="13" id="KW-0444">Lipid biosynthesis</keyword>
<dbReference type="GO" id="GO:0008611">
    <property type="term" value="P:ether lipid biosynthetic process"/>
    <property type="evidence" value="ECO:0007669"/>
    <property type="project" value="UniProtKB-UniPathway"/>
</dbReference>
<dbReference type="InterPro" id="IPR016166">
    <property type="entry name" value="FAD-bd_PCMH"/>
</dbReference>
<keyword evidence="8 13" id="KW-0576">Peroxisome</keyword>
<comment type="catalytic activity">
    <reaction evidence="13">
        <text>a long chain fatty alcohol + a 1-acylglycerone 3-phosphate = a 1-O-alkylglycerone 3-phosphate + a long-chain fatty acid + H(+)</text>
        <dbReference type="Rhea" id="RHEA:36171"/>
        <dbReference type="ChEBI" id="CHEBI:15378"/>
        <dbReference type="ChEBI" id="CHEBI:17135"/>
        <dbReference type="ChEBI" id="CHEBI:57534"/>
        <dbReference type="ChEBI" id="CHEBI:57560"/>
        <dbReference type="ChEBI" id="CHEBI:73315"/>
        <dbReference type="EC" id="2.5.1.26"/>
    </reaction>
</comment>
<comment type="pathway">
    <text evidence="2 13">Glycerolipid metabolism; ether lipid biosynthesis.</text>
</comment>
<evidence type="ECO:0000256" key="10">
    <source>
        <dbReference type="PIRSR" id="PIRSR625650-2"/>
    </source>
</evidence>
<sequence>MSEPEKQIAGIANEPIEFESAIPKIRQQLLKWNGWGYKDSGFHVNDNQLVEFTGNRYPIGNQELPYFTKWCEKTFDITWNMKIYDSQNLPTHFPEPILSTELLKAIEELRIDHSTDGIDRLFRAHGHTVREIYLLKCGTFERIPDIVVWPKCHDDVVKIVNMCVRYGAVCIPFGGGTSVSRATCCSPHERRTIISLDTSQMNRILWIDRDNLLICCESGIIGQDLERMLRPHGFTSGHEPDSYEFSSLGGWVATRASGMKKNMYGNIEDLVVRMRMVTGRTEDPVITLERGNLVPRASCGPDFDHMILGSEGTLGVITEVVLKIRPLPRVVKYGSIVFPNFQSGVQALREIAKERCQPASIRLMDNEQFQMGQTLRPQPGWGGLLLQGLKQMYITKIKRFQWDQICVATLLMEDNVATDVATQERKIYKIANKYGGIAAGETNGERGYMLTFVIAYIRDLGLEFRVLGESFETSVSWNRALSLCRNVKSRVARDCHTHGIRKYFISCRVTQTYDAGCCIYFYIAINYVGIENPIETFDAIEHAAREEILASGGSLSHHHGVGKIRASFYPEVIGEAGVSLYQATKAHLDPYNIFAAGNLVPEYKSKL</sequence>
<keyword evidence="6 13" id="KW-0285">Flavoprotein</keyword>
<feature type="binding site" evidence="11">
    <location>
        <begin position="172"/>
        <end position="178"/>
    </location>
    <ligand>
        <name>FAD</name>
        <dbReference type="ChEBI" id="CHEBI:57692"/>
    </ligand>
</feature>
<evidence type="ECO:0000256" key="1">
    <source>
        <dbReference type="ARBA" id="ARBA00004275"/>
    </source>
</evidence>
<name>E2A938_CAMFO</name>
<keyword evidence="13" id="KW-0808">Transferase</keyword>
<organism evidence="16">
    <name type="scientific">Camponotus floridanus</name>
    <name type="common">Florida carpenter ant</name>
    <dbReference type="NCBI Taxonomy" id="104421"/>
    <lineage>
        <taxon>Eukaryota</taxon>
        <taxon>Metazoa</taxon>
        <taxon>Ecdysozoa</taxon>
        <taxon>Arthropoda</taxon>
        <taxon>Hexapoda</taxon>
        <taxon>Insecta</taxon>
        <taxon>Pterygota</taxon>
        <taxon>Neoptera</taxon>
        <taxon>Endopterygota</taxon>
        <taxon>Hymenoptera</taxon>
        <taxon>Apocrita</taxon>
        <taxon>Aculeata</taxon>
        <taxon>Formicoidea</taxon>
        <taxon>Formicidae</taxon>
        <taxon>Formicinae</taxon>
        <taxon>Camponotus</taxon>
    </lineage>
</organism>
<dbReference type="InterPro" id="IPR016164">
    <property type="entry name" value="FAD-linked_Oxase-like_C"/>
</dbReference>
<dbReference type="PANTHER" id="PTHR46568">
    <property type="entry name" value="ALKYLDIHYDROXYACETONEPHOSPHATE SYNTHASE, PEROXISOMAL"/>
    <property type="match status" value="1"/>
</dbReference>
<dbReference type="Gene3D" id="3.30.43.10">
    <property type="entry name" value="Uridine Diphospho-n-acetylenolpyruvylglucosamine Reductase, domain 2"/>
    <property type="match status" value="1"/>
</dbReference>
<dbReference type="OMA" id="GTISHQH"/>
<feature type="domain" description="FAD-binding PCMH-type" evidence="14">
    <location>
        <begin position="140"/>
        <end position="327"/>
    </location>
</feature>
<feature type="active site" description="Proton donor/acceptor" evidence="9">
    <location>
        <position position="520"/>
    </location>
</feature>
<evidence type="ECO:0000256" key="11">
    <source>
        <dbReference type="PIRSR" id="PIRSR625650-3"/>
    </source>
</evidence>
<dbReference type="InterPro" id="IPR004113">
    <property type="entry name" value="FAD-bd_oxidored_4_C"/>
</dbReference>
<dbReference type="GO" id="GO:0071949">
    <property type="term" value="F:FAD binding"/>
    <property type="evidence" value="ECO:0007669"/>
    <property type="project" value="InterPro"/>
</dbReference>
<protein>
    <recommendedName>
        <fullName evidence="5 13">Alkylglycerone-phosphate synthase</fullName>
        <shortName evidence="13">Alkyl-DHAP synthase</shortName>
        <ecNumber evidence="5 13">2.5.1.26</ecNumber>
    </recommendedName>
</protein>
<dbReference type="InterPro" id="IPR016167">
    <property type="entry name" value="FAD-bd_PCMH_sub1"/>
</dbReference>
<dbReference type="SUPFAM" id="SSF55103">
    <property type="entry name" value="FAD-linked oxidases, C-terminal domain"/>
    <property type="match status" value="1"/>
</dbReference>
<dbReference type="Gene3D" id="3.30.300.330">
    <property type="match status" value="1"/>
</dbReference>
<comment type="subunit">
    <text evidence="4 13">Homodimer.</text>
</comment>
<keyword evidence="16" id="KW-1185">Reference proteome</keyword>
<dbReference type="InterPro" id="IPR016169">
    <property type="entry name" value="FAD-bd_PCMH_sub2"/>
</dbReference>
<evidence type="ECO:0000256" key="2">
    <source>
        <dbReference type="ARBA" id="ARBA00004670"/>
    </source>
</evidence>
<comment type="similarity">
    <text evidence="3 13">Belongs to the FAD-binding oxidoreductase/transferase type 4 family.</text>
</comment>
<evidence type="ECO:0000256" key="13">
    <source>
        <dbReference type="RuleBase" id="RU363113"/>
    </source>
</evidence>
<dbReference type="InParanoid" id="E2A938"/>
<dbReference type="Pfam" id="PF01565">
    <property type="entry name" value="FAD_binding_4"/>
    <property type="match status" value="1"/>
</dbReference>
<dbReference type="InterPro" id="IPR025650">
    <property type="entry name" value="Alkyl-DHAP_Synthase"/>
</dbReference>
<evidence type="ECO:0000313" key="15">
    <source>
        <dbReference type="EMBL" id="EFN70023.1"/>
    </source>
</evidence>
<evidence type="ECO:0000256" key="5">
    <source>
        <dbReference type="ARBA" id="ARBA00012385"/>
    </source>
</evidence>
<dbReference type="InterPro" id="IPR006094">
    <property type="entry name" value="Oxid_FAD_bind_N"/>
</dbReference>
<dbReference type="UniPathway" id="UPA00781"/>
<evidence type="ECO:0000256" key="3">
    <source>
        <dbReference type="ARBA" id="ARBA00008000"/>
    </source>
</evidence>
<dbReference type="Pfam" id="PF02913">
    <property type="entry name" value="FAD-oxidase_C"/>
    <property type="match status" value="1"/>
</dbReference>
<evidence type="ECO:0000256" key="8">
    <source>
        <dbReference type="ARBA" id="ARBA00023140"/>
    </source>
</evidence>
<evidence type="ECO:0000259" key="14">
    <source>
        <dbReference type="PROSITE" id="PS51387"/>
    </source>
</evidence>